<dbReference type="InterPro" id="IPR032799">
    <property type="entry name" value="TAXi_C"/>
</dbReference>
<dbReference type="RefSeq" id="XP_030936321.1">
    <property type="nucleotide sequence ID" value="XM_031080461.1"/>
</dbReference>
<dbReference type="EMBL" id="LRBV02000009">
    <property type="status" value="NOT_ANNOTATED_CDS"/>
    <property type="molecule type" value="Genomic_DNA"/>
</dbReference>
<name>A0A7N2MJY5_QUELO</name>
<dbReference type="Gene3D" id="2.40.70.10">
    <property type="entry name" value="Acid Proteases"/>
    <property type="match status" value="2"/>
</dbReference>
<evidence type="ECO:0000256" key="2">
    <source>
        <dbReference type="ARBA" id="ARBA00022670"/>
    </source>
</evidence>
<feature type="domain" description="Peptidase A1" evidence="6">
    <location>
        <begin position="43"/>
        <end position="385"/>
    </location>
</feature>
<evidence type="ECO:0000313" key="7">
    <source>
        <dbReference type="EnsemblPlants" id="QL09p026286:mrna:CDS:1"/>
    </source>
</evidence>
<keyword evidence="3" id="KW-0064">Aspartyl protease</keyword>
<dbReference type="PANTHER" id="PTHR47967:SF39">
    <property type="entry name" value="ASPARTYL PROTEASE FAMILY PROTEIN, PUTATIVE-RELATED"/>
    <property type="match status" value="1"/>
</dbReference>
<protein>
    <recommendedName>
        <fullName evidence="6">Peptidase A1 domain-containing protein</fullName>
    </recommendedName>
</protein>
<dbReference type="GO" id="GO:0004190">
    <property type="term" value="F:aspartic-type endopeptidase activity"/>
    <property type="evidence" value="ECO:0007669"/>
    <property type="project" value="UniProtKB-KW"/>
</dbReference>
<evidence type="ECO:0000256" key="5">
    <source>
        <dbReference type="ARBA" id="ARBA00023180"/>
    </source>
</evidence>
<comment type="similarity">
    <text evidence="1">Belongs to the peptidase A1 family.</text>
</comment>
<dbReference type="InterPro" id="IPR032861">
    <property type="entry name" value="TAXi_N"/>
</dbReference>
<organism evidence="7 8">
    <name type="scientific">Quercus lobata</name>
    <name type="common">Valley oak</name>
    <dbReference type="NCBI Taxonomy" id="97700"/>
    <lineage>
        <taxon>Eukaryota</taxon>
        <taxon>Viridiplantae</taxon>
        <taxon>Streptophyta</taxon>
        <taxon>Embryophyta</taxon>
        <taxon>Tracheophyta</taxon>
        <taxon>Spermatophyta</taxon>
        <taxon>Magnoliopsida</taxon>
        <taxon>eudicotyledons</taxon>
        <taxon>Gunneridae</taxon>
        <taxon>Pentapetalae</taxon>
        <taxon>rosids</taxon>
        <taxon>fabids</taxon>
        <taxon>Fagales</taxon>
        <taxon>Fagaceae</taxon>
        <taxon>Quercus</taxon>
    </lineage>
</organism>
<keyword evidence="2" id="KW-0645">Protease</keyword>
<evidence type="ECO:0000259" key="6">
    <source>
        <dbReference type="PROSITE" id="PS51767"/>
    </source>
</evidence>
<reference evidence="7" key="2">
    <citation type="submission" date="2021-01" db="UniProtKB">
        <authorList>
            <consortium name="EnsemblPlants"/>
        </authorList>
    </citation>
    <scope>IDENTIFICATION</scope>
</reference>
<dbReference type="EnsemblPlants" id="QL09p026286:mrna">
    <property type="protein sequence ID" value="QL09p026286:mrna:CDS:1"/>
    <property type="gene ID" value="QL09p026286"/>
</dbReference>
<dbReference type="Pfam" id="PF14541">
    <property type="entry name" value="TAXi_C"/>
    <property type="match status" value="1"/>
</dbReference>
<accession>A0A7N2MJY5</accession>
<evidence type="ECO:0000256" key="4">
    <source>
        <dbReference type="ARBA" id="ARBA00022801"/>
    </source>
</evidence>
<evidence type="ECO:0000313" key="8">
    <source>
        <dbReference type="Proteomes" id="UP000594261"/>
    </source>
</evidence>
<dbReference type="InterPro" id="IPR033121">
    <property type="entry name" value="PEPTIDASE_A1"/>
</dbReference>
<keyword evidence="4" id="KW-0378">Hydrolase</keyword>
<dbReference type="PANTHER" id="PTHR47967">
    <property type="entry name" value="OS07G0603500 PROTEIN-RELATED"/>
    <property type="match status" value="1"/>
</dbReference>
<dbReference type="GeneID" id="115961483"/>
<dbReference type="AlphaFoldDB" id="A0A7N2MJY5"/>
<reference evidence="7 8" key="1">
    <citation type="journal article" date="2016" name="G3 (Bethesda)">
        <title>First Draft Assembly and Annotation of the Genome of a California Endemic Oak Quercus lobata Nee (Fagaceae).</title>
        <authorList>
            <person name="Sork V.L."/>
            <person name="Fitz-Gibbon S.T."/>
            <person name="Puiu D."/>
            <person name="Crepeau M."/>
            <person name="Gugger P.F."/>
            <person name="Sherman R."/>
            <person name="Stevens K."/>
            <person name="Langley C.H."/>
            <person name="Pellegrini M."/>
            <person name="Salzberg S.L."/>
        </authorList>
    </citation>
    <scope>NUCLEOTIDE SEQUENCE [LARGE SCALE GENOMIC DNA]</scope>
    <source>
        <strain evidence="7 8">cv. SW786</strain>
    </source>
</reference>
<dbReference type="InterPro" id="IPR034161">
    <property type="entry name" value="Pepsin-like_plant"/>
</dbReference>
<dbReference type="Proteomes" id="UP000594261">
    <property type="component" value="Chromosome 9"/>
</dbReference>
<sequence length="392" mass="42821">MASSVRFDPCFLVASILLYYVIGLLATAHNVPQAQLTPYKGQHLMKVSIGTPPVDIYGLTDTGSSLVWTRCPCDVCYNKIHPKFNPKKSCTYSEISCQSEQCHLLLDEAACSPQNICNFNTGYASGLSKGVLAKEKVTITSTSGQAVSFDIAFGCAHNDSFYFDAMGIFGLGPGPSSFVSQVGCKRFSYCLLPYGTDPSITSKISFGNGSEVVGDGVVSTPLIVTKDLPSYYYVTLEGISVGDTYVPFNSSGKVSKGNTFIDSGTPQFGLPLDFYDRLVVEVKKQISIDPIKDDSLLGTRLCYRTEITNENGPILTIHFEGADVKLKPMQTFNRPLKEYEYYCFGITSTANSDLASWDGLGIYGNYFQANLLIGYDLETMMVSFKPTDCTKQ</sequence>
<keyword evidence="8" id="KW-1185">Reference proteome</keyword>
<dbReference type="InterPro" id="IPR021109">
    <property type="entry name" value="Peptidase_aspartic_dom_sf"/>
</dbReference>
<dbReference type="OrthoDB" id="2747330at2759"/>
<dbReference type="SUPFAM" id="SSF50630">
    <property type="entry name" value="Acid proteases"/>
    <property type="match status" value="1"/>
</dbReference>
<evidence type="ECO:0000256" key="3">
    <source>
        <dbReference type="ARBA" id="ARBA00022750"/>
    </source>
</evidence>
<dbReference type="PROSITE" id="PS51767">
    <property type="entry name" value="PEPTIDASE_A1"/>
    <property type="match status" value="1"/>
</dbReference>
<proteinExistence type="inferred from homology"/>
<dbReference type="GO" id="GO:0006508">
    <property type="term" value="P:proteolysis"/>
    <property type="evidence" value="ECO:0007669"/>
    <property type="project" value="UniProtKB-KW"/>
</dbReference>
<keyword evidence="5" id="KW-0325">Glycoprotein</keyword>
<dbReference type="Pfam" id="PF14543">
    <property type="entry name" value="TAXi_N"/>
    <property type="match status" value="1"/>
</dbReference>
<evidence type="ECO:0000256" key="1">
    <source>
        <dbReference type="ARBA" id="ARBA00007447"/>
    </source>
</evidence>
<dbReference type="Gramene" id="QL09p026286:mrna">
    <property type="protein sequence ID" value="QL09p026286:mrna:CDS:1"/>
    <property type="gene ID" value="QL09p026286"/>
</dbReference>
<dbReference type="InParanoid" id="A0A7N2MJY5"/>
<gene>
    <name evidence="7" type="primary">LOC115961483</name>
</gene>
<dbReference type="CDD" id="cd05476">
    <property type="entry name" value="pepsin_A_like_plant"/>
    <property type="match status" value="1"/>
</dbReference>
<dbReference type="KEGG" id="qlo:115961483"/>
<dbReference type="GO" id="GO:0005576">
    <property type="term" value="C:extracellular region"/>
    <property type="evidence" value="ECO:0007669"/>
    <property type="project" value="TreeGrafter"/>
</dbReference>
<dbReference type="InterPro" id="IPR051708">
    <property type="entry name" value="Plant_Aspart_Prot_A1"/>
</dbReference>